<gene>
    <name evidence="2" type="ORF">NP095_11995</name>
</gene>
<dbReference type="Gene3D" id="3.40.960.10">
    <property type="entry name" value="VSR Endonuclease"/>
    <property type="match status" value="1"/>
</dbReference>
<evidence type="ECO:0000313" key="2">
    <source>
        <dbReference type="EMBL" id="UUI67917.1"/>
    </source>
</evidence>
<accession>A0ABY5KBT8</accession>
<reference evidence="2 3" key="1">
    <citation type="submission" date="2022-07" db="EMBL/GenBank/DDBJ databases">
        <title>Novel species in genus Aeromicrobium.</title>
        <authorList>
            <person name="Ye L."/>
        </authorList>
    </citation>
    <scope>NUCLEOTIDE SEQUENCE [LARGE SCALE GENOMIC DNA]</scope>
    <source>
        <strain evidence="3">zg-Y50</strain>
    </source>
</reference>
<dbReference type="RefSeq" id="WP_232418664.1">
    <property type="nucleotide sequence ID" value="NZ_CP101990.1"/>
</dbReference>
<proteinExistence type="predicted"/>
<dbReference type="EMBL" id="CP101990">
    <property type="protein sequence ID" value="UUI67917.1"/>
    <property type="molecule type" value="Genomic_DNA"/>
</dbReference>
<dbReference type="InterPro" id="IPR011335">
    <property type="entry name" value="Restrct_endonuc-II-like"/>
</dbReference>
<evidence type="ECO:0000259" key="1">
    <source>
        <dbReference type="Pfam" id="PF04480"/>
    </source>
</evidence>
<name>A0ABY5KBT8_9ACTN</name>
<dbReference type="Proteomes" id="UP001315860">
    <property type="component" value="Chromosome"/>
</dbReference>
<feature type="domain" description="DUF559" evidence="1">
    <location>
        <begin position="221"/>
        <end position="271"/>
    </location>
</feature>
<sequence>MADIPSSLQGRPFTVAEARAAGLTDRQLGHSRFRRLFRGVYVVSDGEVDRGQWLAAALLAGPQDAAISHRSAQAVYGPELSGDDEQIHLSTRRNAVTRDRRIRVHRRKHAIGAREVDGLRVTSPPRTFVDCALALTFVQLVVFGDWLIQRKLATFDELLAYCHDRHLDGVVKAREAMRFLVADARSPMETVVRLMLVRAGLPHPAVNSVIRDAAGGRVACVDLAFWRYRVVVEYDGRWHERVADQRRWDRDRREHLERLGWRVIVLHDTDLARPALIVHRVHDALVRGGLQGRRPWLSPAWHAEFAARI</sequence>
<organism evidence="2 3">
    <name type="scientific">Aeromicrobium duanguangcaii</name>
    <dbReference type="NCBI Taxonomy" id="2968086"/>
    <lineage>
        <taxon>Bacteria</taxon>
        <taxon>Bacillati</taxon>
        <taxon>Actinomycetota</taxon>
        <taxon>Actinomycetes</taxon>
        <taxon>Propionibacteriales</taxon>
        <taxon>Nocardioidaceae</taxon>
        <taxon>Aeromicrobium</taxon>
    </lineage>
</organism>
<dbReference type="Pfam" id="PF04480">
    <property type="entry name" value="DUF559"/>
    <property type="match status" value="1"/>
</dbReference>
<evidence type="ECO:0000313" key="3">
    <source>
        <dbReference type="Proteomes" id="UP001315860"/>
    </source>
</evidence>
<dbReference type="SUPFAM" id="SSF52980">
    <property type="entry name" value="Restriction endonuclease-like"/>
    <property type="match status" value="1"/>
</dbReference>
<dbReference type="InterPro" id="IPR007569">
    <property type="entry name" value="DUF559"/>
</dbReference>
<protein>
    <submittedName>
        <fullName evidence="2">DUF559 domain-containing protein</fullName>
    </submittedName>
</protein>
<keyword evidence="3" id="KW-1185">Reference proteome</keyword>